<evidence type="ECO:0000313" key="2">
    <source>
        <dbReference type="EMBL" id="MEP1056900.1"/>
    </source>
</evidence>
<dbReference type="InterPro" id="IPR035897">
    <property type="entry name" value="Toll_tir_struct_dom_sf"/>
</dbReference>
<dbReference type="Pfam" id="PF13676">
    <property type="entry name" value="TIR_2"/>
    <property type="match status" value="1"/>
</dbReference>
<keyword evidence="3" id="KW-1185">Reference proteome</keyword>
<feature type="domain" description="TIR" evidence="1">
    <location>
        <begin position="169"/>
        <end position="303"/>
    </location>
</feature>
<dbReference type="RefSeq" id="WP_190453309.1">
    <property type="nucleotide sequence ID" value="NZ_JAMPLM010000001.1"/>
</dbReference>
<sequence length="308" mass="35289">MPGITQFFETDFPGIFSLEVPVVVRQSTKEHVVKERILLDFEARVKYITLLLPQGIEIRSFLLYITTNYIELLSLKQGKILVPGGKRIPIGTKLNVQDLGVQGINLIYNDYSGPEVDANTLPFTGRIFIYSEEEVDSDFQAQIISHAEPLGIHFRFRGPLFAQEQTSHMEPIAFISHDSRDKDTIVRPLAQELQRMMLSVWYDEFSLEVGDSLRGSIEAGLKRCQRCIFVLTPNFLGKGGWPKREYDSIFTRELVEERNLILPIWSEVTRNEVFEYSPTLADRVALNWNLGLDEVASRLYRKLTKDGS</sequence>
<organism evidence="2 3">
    <name type="scientific">Stenomitos frigidus AS-A4</name>
    <dbReference type="NCBI Taxonomy" id="2933935"/>
    <lineage>
        <taxon>Bacteria</taxon>
        <taxon>Bacillati</taxon>
        <taxon>Cyanobacteriota</taxon>
        <taxon>Cyanophyceae</taxon>
        <taxon>Leptolyngbyales</taxon>
        <taxon>Leptolyngbyaceae</taxon>
        <taxon>Stenomitos</taxon>
    </lineage>
</organism>
<dbReference type="InterPro" id="IPR000157">
    <property type="entry name" value="TIR_dom"/>
</dbReference>
<proteinExistence type="predicted"/>
<evidence type="ECO:0000313" key="3">
    <source>
        <dbReference type="Proteomes" id="UP001476950"/>
    </source>
</evidence>
<dbReference type="SUPFAM" id="SSF52200">
    <property type="entry name" value="Toll/Interleukin receptor TIR domain"/>
    <property type="match status" value="1"/>
</dbReference>
<evidence type="ECO:0000259" key="1">
    <source>
        <dbReference type="PROSITE" id="PS50104"/>
    </source>
</evidence>
<dbReference type="Proteomes" id="UP001476950">
    <property type="component" value="Unassembled WGS sequence"/>
</dbReference>
<dbReference type="EMBL" id="JAMPLM010000001">
    <property type="protein sequence ID" value="MEP1056900.1"/>
    <property type="molecule type" value="Genomic_DNA"/>
</dbReference>
<keyword evidence="2" id="KW-0675">Receptor</keyword>
<reference evidence="2 3" key="1">
    <citation type="submission" date="2022-04" db="EMBL/GenBank/DDBJ databases">
        <title>Positive selection, recombination, and allopatry shape intraspecific diversity of widespread and dominant cyanobacteria.</title>
        <authorList>
            <person name="Wei J."/>
            <person name="Shu W."/>
            <person name="Hu C."/>
        </authorList>
    </citation>
    <scope>NUCLEOTIDE SEQUENCE [LARGE SCALE GENOMIC DNA]</scope>
    <source>
        <strain evidence="2 3">AS-A4</strain>
    </source>
</reference>
<protein>
    <submittedName>
        <fullName evidence="2">Toll/interleukin-1 receptor domain-containing protein</fullName>
    </submittedName>
</protein>
<accession>A0ABV0KCG1</accession>
<dbReference type="PROSITE" id="PS50104">
    <property type="entry name" value="TIR"/>
    <property type="match status" value="1"/>
</dbReference>
<name>A0ABV0KCG1_9CYAN</name>
<dbReference type="Gene3D" id="3.40.50.10140">
    <property type="entry name" value="Toll/interleukin-1 receptor homology (TIR) domain"/>
    <property type="match status" value="1"/>
</dbReference>
<comment type="caution">
    <text evidence="2">The sequence shown here is derived from an EMBL/GenBank/DDBJ whole genome shotgun (WGS) entry which is preliminary data.</text>
</comment>
<gene>
    <name evidence="2" type="ORF">NDI38_00520</name>
</gene>